<dbReference type="RefSeq" id="WP_311640638.1">
    <property type="nucleotide sequence ID" value="NZ_JAVRFA010000001.1"/>
</dbReference>
<keyword evidence="4" id="KW-0378">Hydrolase</keyword>
<dbReference type="SUPFAM" id="SSF90123">
    <property type="entry name" value="ABC transporter transmembrane region"/>
    <property type="match status" value="1"/>
</dbReference>
<evidence type="ECO:0000256" key="2">
    <source>
        <dbReference type="ARBA" id="ARBA00022692"/>
    </source>
</evidence>
<keyword evidence="4" id="KW-0788">Thiol protease</keyword>
<dbReference type="SMART" id="SM00382">
    <property type="entry name" value="AAA"/>
    <property type="match status" value="1"/>
</dbReference>
<keyword evidence="8 10" id="KW-0472">Membrane</keyword>
<sequence length="718" mass="77500">MPRVPVIVQMSNTECGPSCLAMVLGGLGRATRTGELRAHFAVGRDGTSARRIIEVARDYGLAGRGLRVNAAGLAGVRLPAIAHWGRNHFTVLEKVGSRRIRMVDPGRGRRSLTHEEFFAEFSGTVLEFTPGDTMQRRRRRIRDHLALRFLRDLVRLAPYFMLLVVVLSGLVQVLGLASAWATKYGVDTLVGQEADTLPLLAMGIGAYVVTQTLASLSRGMALLVLQRRLDGSLGERFMTHLLRLPYAYFQTRGVGDLMSRLSSNMAVRDMLTSRLASLLLDSLFVVVYSMLLVAMSPAHAAVVAVVAGAQVGIVLLTVRPVHERAQRELAADAKAQSGAIDALTGAEFLKSSGLSHRALRRWVQQFAESVRAGFQRRQLDLVNESAMGVFQVAAPLVLLILGIVQVTAGRMSLGTMLGLNVFAALLLAPIGQVMGALRYLQTIGSHLERIYDVLDEEPEPVRSRVRGPVELRGGIELRGVGFRYDPGAPHVLENIDFRVAPGSKLAIVGSTGSGKTTLSRLLTGLLRPTEGTVLVDGRPLDDYDPEALRRRFGVVTQFPYTFGGSIRANLTLGRPDASDDELREVLGKARFLEDLDRMPMGLDTGVGEGGGALSGGQRQRLAIARALLANPSVLLLDEATSHLDTLTEAAIAAELSAIGCTRMVIAHRISTVSDADQILVLDHGTITERGDHQELMALGGRYAALVHQQSAPLTGRAA</sequence>
<dbReference type="InterPro" id="IPR005074">
    <property type="entry name" value="Peptidase_C39"/>
</dbReference>
<evidence type="ECO:0000259" key="11">
    <source>
        <dbReference type="PROSITE" id="PS50893"/>
    </source>
</evidence>
<accession>A0ABU2PM42</accession>
<keyword evidence="4" id="KW-0645">Protease</keyword>
<dbReference type="PROSITE" id="PS50990">
    <property type="entry name" value="PEPTIDASE_C39"/>
    <property type="match status" value="1"/>
</dbReference>
<dbReference type="InterPro" id="IPR003593">
    <property type="entry name" value="AAA+_ATPase"/>
</dbReference>
<evidence type="ECO:0000256" key="5">
    <source>
        <dbReference type="ARBA" id="ARBA00022840"/>
    </source>
</evidence>
<dbReference type="InterPro" id="IPR027417">
    <property type="entry name" value="P-loop_NTPase"/>
</dbReference>
<keyword evidence="3" id="KW-0547">Nucleotide-binding</keyword>
<feature type="transmembrane region" description="Helical" evidence="10">
    <location>
        <begin position="275"/>
        <end position="294"/>
    </location>
</feature>
<dbReference type="Pfam" id="PF00005">
    <property type="entry name" value="ABC_tran"/>
    <property type="match status" value="1"/>
</dbReference>
<evidence type="ECO:0000256" key="3">
    <source>
        <dbReference type="ARBA" id="ARBA00022741"/>
    </source>
</evidence>
<evidence type="ECO:0000256" key="4">
    <source>
        <dbReference type="ARBA" id="ARBA00022807"/>
    </source>
</evidence>
<dbReference type="PANTHER" id="PTHR24221">
    <property type="entry name" value="ATP-BINDING CASSETTE SUB-FAMILY B"/>
    <property type="match status" value="1"/>
</dbReference>
<dbReference type="Gene3D" id="3.90.70.10">
    <property type="entry name" value="Cysteine proteinases"/>
    <property type="match status" value="1"/>
</dbReference>
<feature type="transmembrane region" description="Helical" evidence="10">
    <location>
        <begin position="156"/>
        <end position="180"/>
    </location>
</feature>
<evidence type="ECO:0000256" key="7">
    <source>
        <dbReference type="ARBA" id="ARBA00022989"/>
    </source>
</evidence>
<evidence type="ECO:0000313" key="14">
    <source>
        <dbReference type="EMBL" id="MDT0393236.1"/>
    </source>
</evidence>
<feature type="transmembrane region" description="Helical" evidence="10">
    <location>
        <begin position="386"/>
        <end position="407"/>
    </location>
</feature>
<dbReference type="Proteomes" id="UP001183881">
    <property type="component" value="Unassembled WGS sequence"/>
</dbReference>
<dbReference type="Pfam" id="PF00664">
    <property type="entry name" value="ABC_membrane"/>
    <property type="match status" value="1"/>
</dbReference>
<feature type="transmembrane region" description="Helical" evidence="10">
    <location>
        <begin position="200"/>
        <end position="225"/>
    </location>
</feature>
<dbReference type="InterPro" id="IPR003439">
    <property type="entry name" value="ABC_transporter-like_ATP-bd"/>
</dbReference>
<evidence type="ECO:0000313" key="15">
    <source>
        <dbReference type="Proteomes" id="UP001183881"/>
    </source>
</evidence>
<evidence type="ECO:0000256" key="10">
    <source>
        <dbReference type="SAM" id="Phobius"/>
    </source>
</evidence>
<protein>
    <submittedName>
        <fullName evidence="14">Peptidase domain-containing ABC transporter</fullName>
    </submittedName>
</protein>
<evidence type="ECO:0000259" key="12">
    <source>
        <dbReference type="PROSITE" id="PS50929"/>
    </source>
</evidence>
<evidence type="ECO:0000256" key="8">
    <source>
        <dbReference type="ARBA" id="ARBA00023136"/>
    </source>
</evidence>
<dbReference type="SUPFAM" id="SSF52540">
    <property type="entry name" value="P-loop containing nucleoside triphosphate hydrolases"/>
    <property type="match status" value="1"/>
</dbReference>
<dbReference type="InterPro" id="IPR011527">
    <property type="entry name" value="ABC1_TM_dom"/>
</dbReference>
<feature type="transmembrane region" description="Helical" evidence="10">
    <location>
        <begin position="300"/>
        <end position="318"/>
    </location>
</feature>
<dbReference type="InterPro" id="IPR039421">
    <property type="entry name" value="Type_1_exporter"/>
</dbReference>
<reference evidence="15" key="1">
    <citation type="submission" date="2023-07" db="EMBL/GenBank/DDBJ databases">
        <title>30 novel species of actinomycetes from the DSMZ collection.</title>
        <authorList>
            <person name="Nouioui I."/>
        </authorList>
    </citation>
    <scope>NUCLEOTIDE SEQUENCE [LARGE SCALE GENOMIC DNA]</scope>
    <source>
        <strain evidence="15">DSM 41636</strain>
    </source>
</reference>
<evidence type="ECO:0000256" key="1">
    <source>
        <dbReference type="ARBA" id="ARBA00004651"/>
    </source>
</evidence>
<feature type="domain" description="ABC transmembrane type-1" evidence="12">
    <location>
        <begin position="162"/>
        <end position="442"/>
    </location>
</feature>
<proteinExistence type="predicted"/>
<dbReference type="CDD" id="cd18779">
    <property type="entry name" value="ABC_6TM_T1SS_like"/>
    <property type="match status" value="1"/>
</dbReference>
<dbReference type="PANTHER" id="PTHR24221:SF654">
    <property type="entry name" value="ATP-BINDING CASSETTE SUB-FAMILY B MEMBER 6"/>
    <property type="match status" value="1"/>
</dbReference>
<comment type="subcellular location">
    <subcellularLocation>
        <location evidence="1">Cell membrane</location>
        <topology evidence="1">Multi-pass membrane protein</topology>
    </subcellularLocation>
</comment>
<feature type="transmembrane region" description="Helical" evidence="10">
    <location>
        <begin position="419"/>
        <end position="440"/>
    </location>
</feature>
<keyword evidence="6" id="KW-0653">Protein transport</keyword>
<keyword evidence="15" id="KW-1185">Reference proteome</keyword>
<keyword evidence="6" id="KW-0813">Transport</keyword>
<feature type="domain" description="ABC transporter" evidence="11">
    <location>
        <begin position="475"/>
        <end position="708"/>
    </location>
</feature>
<gene>
    <name evidence="14" type="ORF">RM705_00725</name>
</gene>
<evidence type="ECO:0000256" key="6">
    <source>
        <dbReference type="ARBA" id="ARBA00022927"/>
    </source>
</evidence>
<keyword evidence="2 10" id="KW-0812">Transmembrane</keyword>
<comment type="caution">
    <text evidence="14">The sequence shown here is derived from an EMBL/GenBank/DDBJ whole genome shotgun (WGS) entry which is preliminary data.</text>
</comment>
<evidence type="ECO:0000259" key="13">
    <source>
        <dbReference type="PROSITE" id="PS50990"/>
    </source>
</evidence>
<dbReference type="InterPro" id="IPR036640">
    <property type="entry name" value="ABC1_TM_sf"/>
</dbReference>
<dbReference type="Pfam" id="PF03412">
    <property type="entry name" value="Peptidase_C39"/>
    <property type="match status" value="1"/>
</dbReference>
<keyword evidence="5" id="KW-0067">ATP-binding</keyword>
<dbReference type="InterPro" id="IPR017871">
    <property type="entry name" value="ABC_transporter-like_CS"/>
</dbReference>
<feature type="domain" description="Peptidase C39" evidence="13">
    <location>
        <begin position="9"/>
        <end position="128"/>
    </location>
</feature>
<dbReference type="Gene3D" id="3.40.50.300">
    <property type="entry name" value="P-loop containing nucleotide triphosphate hydrolases"/>
    <property type="match status" value="1"/>
</dbReference>
<dbReference type="PROSITE" id="PS00211">
    <property type="entry name" value="ABC_TRANSPORTER_1"/>
    <property type="match status" value="1"/>
</dbReference>
<keyword evidence="9" id="KW-0080">Bacteriocin transport</keyword>
<dbReference type="EMBL" id="JAVRFA010000001">
    <property type="protein sequence ID" value="MDT0393236.1"/>
    <property type="molecule type" value="Genomic_DNA"/>
</dbReference>
<organism evidence="14 15">
    <name type="scientific">Streptomyces edwardsiae</name>
    <dbReference type="NCBI Taxonomy" id="3075527"/>
    <lineage>
        <taxon>Bacteria</taxon>
        <taxon>Bacillati</taxon>
        <taxon>Actinomycetota</taxon>
        <taxon>Actinomycetes</taxon>
        <taxon>Kitasatosporales</taxon>
        <taxon>Streptomycetaceae</taxon>
        <taxon>Streptomyces</taxon>
    </lineage>
</organism>
<name>A0ABU2PM42_9ACTN</name>
<evidence type="ECO:0000256" key="9">
    <source>
        <dbReference type="ARBA" id="ARBA00043264"/>
    </source>
</evidence>
<keyword evidence="7 10" id="KW-1133">Transmembrane helix</keyword>
<dbReference type="PROSITE" id="PS50929">
    <property type="entry name" value="ABC_TM1F"/>
    <property type="match status" value="1"/>
</dbReference>
<dbReference type="PROSITE" id="PS50893">
    <property type="entry name" value="ABC_TRANSPORTER_2"/>
    <property type="match status" value="1"/>
</dbReference>
<dbReference type="Gene3D" id="1.20.1560.10">
    <property type="entry name" value="ABC transporter type 1, transmembrane domain"/>
    <property type="match status" value="1"/>
</dbReference>